<dbReference type="Pfam" id="PF06739">
    <property type="entry name" value="SBBP"/>
    <property type="match status" value="1"/>
</dbReference>
<protein>
    <recommendedName>
        <fullName evidence="4">Bulb-type lectin domain-containing protein</fullName>
    </recommendedName>
</protein>
<feature type="chain" id="PRO_5013071265" description="Bulb-type lectin domain-containing protein" evidence="1">
    <location>
        <begin position="31"/>
        <end position="133"/>
    </location>
</feature>
<organism evidence="2 3">
    <name type="scientific">Niastella vici</name>
    <dbReference type="NCBI Taxonomy" id="1703345"/>
    <lineage>
        <taxon>Bacteria</taxon>
        <taxon>Pseudomonadati</taxon>
        <taxon>Bacteroidota</taxon>
        <taxon>Chitinophagia</taxon>
        <taxon>Chitinophagales</taxon>
        <taxon>Chitinophagaceae</taxon>
        <taxon>Niastella</taxon>
    </lineage>
</organism>
<comment type="caution">
    <text evidence="2">The sequence shown here is derived from an EMBL/GenBank/DDBJ whole genome shotgun (WGS) entry which is preliminary data.</text>
</comment>
<dbReference type="SUPFAM" id="SSF63829">
    <property type="entry name" value="Calcium-dependent phosphotriesterase"/>
    <property type="match status" value="1"/>
</dbReference>
<name>A0A1V9FS52_9BACT</name>
<evidence type="ECO:0008006" key="4">
    <source>
        <dbReference type="Google" id="ProtNLM"/>
    </source>
</evidence>
<evidence type="ECO:0000313" key="3">
    <source>
        <dbReference type="Proteomes" id="UP000192796"/>
    </source>
</evidence>
<gene>
    <name evidence="2" type="ORF">A3860_05375</name>
</gene>
<keyword evidence="3" id="KW-1185">Reference proteome</keyword>
<sequence length="133" mass="14560">MTKKLQVMEKLLLKKLLLLLLFFVDSFCFAQVTPEWVARQNGPGNGTGGARSLAVDDNGNVYVTGSGTGTGLDYSTIKYNAAGVVQWESRYNGPGNDDDEVISFLSNEAPAADWTSKKAWSGQPVKKDYKVEY</sequence>
<dbReference type="Proteomes" id="UP000192796">
    <property type="component" value="Unassembled WGS sequence"/>
</dbReference>
<reference evidence="2 3" key="1">
    <citation type="submission" date="2016-03" db="EMBL/GenBank/DDBJ databases">
        <title>Niastella vici sp. nov., isolated from farmland soil.</title>
        <authorList>
            <person name="Chen L."/>
            <person name="Wang D."/>
            <person name="Yang S."/>
            <person name="Wang G."/>
        </authorList>
    </citation>
    <scope>NUCLEOTIDE SEQUENCE [LARGE SCALE GENOMIC DNA]</scope>
    <source>
        <strain evidence="2 3">DJ57</strain>
    </source>
</reference>
<feature type="signal peptide" evidence="1">
    <location>
        <begin position="1"/>
        <end position="30"/>
    </location>
</feature>
<evidence type="ECO:0000313" key="2">
    <source>
        <dbReference type="EMBL" id="OQP61150.1"/>
    </source>
</evidence>
<proteinExistence type="predicted"/>
<keyword evidence="1" id="KW-0732">Signal</keyword>
<dbReference type="EMBL" id="LVYD01000058">
    <property type="protein sequence ID" value="OQP61150.1"/>
    <property type="molecule type" value="Genomic_DNA"/>
</dbReference>
<dbReference type="InterPro" id="IPR010620">
    <property type="entry name" value="SBBP_repeat"/>
</dbReference>
<dbReference type="AlphaFoldDB" id="A0A1V9FS52"/>
<accession>A0A1V9FS52</accession>
<dbReference type="STRING" id="1703345.A3860_05375"/>
<evidence type="ECO:0000256" key="1">
    <source>
        <dbReference type="SAM" id="SignalP"/>
    </source>
</evidence>